<dbReference type="Gene3D" id="3.30.365.10">
    <property type="entry name" value="Aldehyde oxidase/xanthine dehydrogenase, molybdopterin binding domain"/>
    <property type="match status" value="4"/>
</dbReference>
<dbReference type="InterPro" id="IPR037165">
    <property type="entry name" value="AldOxase/xan_DH_Mopterin-bd_sf"/>
</dbReference>
<dbReference type="InterPro" id="IPR036856">
    <property type="entry name" value="Ald_Oxase/Xan_DH_a/b_sf"/>
</dbReference>
<name>A0A840YCF6_9SPHN</name>
<dbReference type="EMBL" id="JACIJF010000006">
    <property type="protein sequence ID" value="MBB5711057.1"/>
    <property type="molecule type" value="Genomic_DNA"/>
</dbReference>
<dbReference type="SUPFAM" id="SSF56003">
    <property type="entry name" value="Molybdenum cofactor-binding domain"/>
    <property type="match status" value="1"/>
</dbReference>
<dbReference type="InterPro" id="IPR008274">
    <property type="entry name" value="AldOxase/xan_DH_MoCoBD1"/>
</dbReference>
<dbReference type="InterPro" id="IPR016208">
    <property type="entry name" value="Ald_Oxase/xanthine_DH-like"/>
</dbReference>
<dbReference type="Proteomes" id="UP000527143">
    <property type="component" value="Unassembled WGS sequence"/>
</dbReference>
<dbReference type="Pfam" id="PF20256">
    <property type="entry name" value="MoCoBD_2"/>
    <property type="match status" value="1"/>
</dbReference>
<comment type="caution">
    <text evidence="2">The sequence shown here is derived from an EMBL/GenBank/DDBJ whole genome shotgun (WGS) entry which is preliminary data.</text>
</comment>
<organism evidence="2 3">
    <name type="scientific">Sphingomonas xinjiangensis</name>
    <dbReference type="NCBI Taxonomy" id="643568"/>
    <lineage>
        <taxon>Bacteria</taxon>
        <taxon>Pseudomonadati</taxon>
        <taxon>Pseudomonadota</taxon>
        <taxon>Alphaproteobacteria</taxon>
        <taxon>Sphingomonadales</taxon>
        <taxon>Sphingomonadaceae</taxon>
        <taxon>Sphingomonas</taxon>
    </lineage>
</organism>
<dbReference type="InterPro" id="IPR046867">
    <property type="entry name" value="AldOxase/xan_DH_MoCoBD2"/>
</dbReference>
<accession>A0A840YCF6</accession>
<dbReference type="InterPro" id="IPR000674">
    <property type="entry name" value="Ald_Oxase/Xan_DH_a/b"/>
</dbReference>
<dbReference type="GO" id="GO:0005506">
    <property type="term" value="F:iron ion binding"/>
    <property type="evidence" value="ECO:0007669"/>
    <property type="project" value="InterPro"/>
</dbReference>
<dbReference type="Pfam" id="PF02738">
    <property type="entry name" value="MoCoBD_1"/>
    <property type="match status" value="1"/>
</dbReference>
<dbReference type="Pfam" id="PF01315">
    <property type="entry name" value="Ald_Xan_dh_C"/>
    <property type="match status" value="1"/>
</dbReference>
<dbReference type="Gene3D" id="3.90.1170.50">
    <property type="entry name" value="Aldehyde oxidase/xanthine dehydrogenase, a/b hammerhead"/>
    <property type="match status" value="1"/>
</dbReference>
<dbReference type="AlphaFoldDB" id="A0A840YCF6"/>
<protein>
    <submittedName>
        <fullName evidence="2">Xanthine dehydrogenase YagR molybdenum-binding subunit</fullName>
        <ecNumber evidence="2">1.17.1.4</ecNumber>
    </submittedName>
</protein>
<evidence type="ECO:0000313" key="2">
    <source>
        <dbReference type="EMBL" id="MBB5711057.1"/>
    </source>
</evidence>
<reference evidence="2 3" key="1">
    <citation type="submission" date="2020-08" db="EMBL/GenBank/DDBJ databases">
        <title>Genomic Encyclopedia of Type Strains, Phase IV (KMG-IV): sequencing the most valuable type-strain genomes for metagenomic binning, comparative biology and taxonomic classification.</title>
        <authorList>
            <person name="Goeker M."/>
        </authorList>
    </citation>
    <scope>NUCLEOTIDE SEQUENCE [LARGE SCALE GENOMIC DNA]</scope>
    <source>
        <strain evidence="2 3">DSM 26736</strain>
    </source>
</reference>
<evidence type="ECO:0000313" key="3">
    <source>
        <dbReference type="Proteomes" id="UP000527143"/>
    </source>
</evidence>
<dbReference type="GO" id="GO:0004854">
    <property type="term" value="F:xanthine dehydrogenase activity"/>
    <property type="evidence" value="ECO:0007669"/>
    <property type="project" value="UniProtKB-EC"/>
</dbReference>
<sequence>MTETVSLTMDEPVAHSLLDEDAQGVIGRPLNRIDGPLKVAGKATYAAEYQLDNLAHGFLIGAKFGRGRVTRIDAEQARTMPGVIDVFWDFDHFIRNPQQGGQKSKPVQGVRDVQYFGEPIAIAVAETFEQARAAAHAVKVEWIEEPGLFDFDGRLDEAVTPPEGATEPYACKGDIDAAMAQAAVTVDAVWTTPSQNSAAMEMHASIASWDDEGNLTVHGSYQMPASDRQQLADALSLPPEKVRIVSRYVGGGFGSKLGIAPESVASALAAKAIGRPVKTVMARQQVFDATVRRSNTRQRIRLGATAQGKLLAIGHETIGSNLPEEDFFEPAGIATQFLYAGDARRITHDNVPMNRLLSGSMRAPGEAAGMLALECAMDELAEALKLDPVAFRKLNEPEADPQKEQPFSSRRLVECYDDAAAKFGWEQRNRTPGGLRQGEWLVGHGMAASARSNKLQPSKARVAVEADGRVVVETDMTDIGTGTYTILAQIAGELLGQPLTHVEVRLGDNRYPPGAGSGGSFGAGSSGTSVYVACQSLRERIAAKLGVAADGVTFKDGLVIAENRTTPLGEIAGGMEVIGEIEPGKMDEDVTQASYGAHFCEVHVNAHTGEMRVKRWVSSFAAGRILNEKTARSQCIGGIVFGIGAALTEEAVHDWRNGKIVNRDLAEYHVPAHADVPHIEVTFLPERDVHANPMQAKGIGELGISGAGAAVVNAIYNATGIRVRDYPVTLDKLLAGLPA</sequence>
<dbReference type="SMART" id="SM01008">
    <property type="entry name" value="Ald_Xan_dh_C"/>
    <property type="match status" value="1"/>
</dbReference>
<dbReference type="PANTHER" id="PTHR11908">
    <property type="entry name" value="XANTHINE DEHYDROGENASE"/>
    <property type="match status" value="1"/>
</dbReference>
<dbReference type="RefSeq" id="WP_184087563.1">
    <property type="nucleotide sequence ID" value="NZ_JACIJF010000006.1"/>
</dbReference>
<keyword evidence="2" id="KW-0560">Oxidoreductase</keyword>
<evidence type="ECO:0000259" key="1">
    <source>
        <dbReference type="SMART" id="SM01008"/>
    </source>
</evidence>
<feature type="domain" description="Aldehyde oxidase/xanthine dehydrogenase a/b hammerhead" evidence="1">
    <location>
        <begin position="40"/>
        <end position="146"/>
    </location>
</feature>
<proteinExistence type="predicted"/>
<gene>
    <name evidence="2" type="ORF">FHT02_002298</name>
</gene>
<dbReference type="SUPFAM" id="SSF54665">
    <property type="entry name" value="CO dehydrogenase molybdoprotein N-domain-like"/>
    <property type="match status" value="1"/>
</dbReference>
<dbReference type="PANTHER" id="PTHR11908:SF123">
    <property type="entry name" value="ALDEHYDE OXIDOREDUCTASE MOLYBDENUM-BINDING SUBUNIT PAOC"/>
    <property type="match status" value="1"/>
</dbReference>
<dbReference type="EC" id="1.17.1.4" evidence="2"/>
<keyword evidence="3" id="KW-1185">Reference proteome</keyword>